<keyword evidence="8 11" id="KW-0067">ATP-binding</keyword>
<keyword evidence="3 11" id="KW-0479">Metal-binding</keyword>
<dbReference type="InterPro" id="IPR011545">
    <property type="entry name" value="DEAD/DEAH_box_helicase_dom"/>
</dbReference>
<evidence type="ECO:0000256" key="5">
    <source>
        <dbReference type="ARBA" id="ARBA00022801"/>
    </source>
</evidence>
<feature type="binding site" evidence="11">
    <location>
        <position position="530"/>
    </location>
    <ligand>
        <name>Zn(2+)</name>
        <dbReference type="ChEBI" id="CHEBI:29105"/>
        <label>2</label>
    </ligand>
</feature>
<dbReference type="Pfam" id="PF17764">
    <property type="entry name" value="PriA_3primeBD"/>
    <property type="match status" value="1"/>
</dbReference>
<dbReference type="HOGENOM" id="CLU_013353_4_0_7"/>
<comment type="similarity">
    <text evidence="11">Belongs to the helicase family. PriA subfamily.</text>
</comment>
<keyword evidence="10 11" id="KW-0413">Isomerase</keyword>
<feature type="binding site" evidence="11">
    <location>
        <position position="543"/>
    </location>
    <ligand>
        <name>Zn(2+)</name>
        <dbReference type="ChEBI" id="CHEBI:29105"/>
        <label>1</label>
    </ligand>
</feature>
<keyword evidence="9 11" id="KW-0238">DNA-binding</keyword>
<dbReference type="RefSeq" id="WP_009179939.1">
    <property type="nucleotide sequence ID" value="NZ_CM001368.1"/>
</dbReference>
<keyword evidence="6 11" id="KW-0347">Helicase</keyword>
<feature type="binding site" evidence="11">
    <location>
        <position position="546"/>
    </location>
    <ligand>
        <name>Zn(2+)</name>
        <dbReference type="ChEBI" id="CHEBI:29105"/>
        <label>1</label>
    </ligand>
</feature>
<dbReference type="PROSITE" id="PS51192">
    <property type="entry name" value="HELICASE_ATP_BIND_1"/>
    <property type="match status" value="1"/>
</dbReference>
<dbReference type="Proteomes" id="UP000004662">
    <property type="component" value="Chromosome"/>
</dbReference>
<keyword evidence="2 11" id="KW-0235">DNA replication</keyword>
<dbReference type="STRING" id="694327.DFW101_0484"/>
<dbReference type="OrthoDB" id="9759544at2"/>
<evidence type="ECO:0000256" key="1">
    <source>
        <dbReference type="ARBA" id="ARBA00022515"/>
    </source>
</evidence>
<evidence type="ECO:0000256" key="6">
    <source>
        <dbReference type="ARBA" id="ARBA00022806"/>
    </source>
</evidence>
<dbReference type="Pfam" id="PF00270">
    <property type="entry name" value="DEAD"/>
    <property type="match status" value="1"/>
</dbReference>
<feature type="binding site" evidence="11">
    <location>
        <position position="512"/>
    </location>
    <ligand>
        <name>Zn(2+)</name>
        <dbReference type="ChEBI" id="CHEBI:29105"/>
        <label>2</label>
    </ligand>
</feature>
<evidence type="ECO:0000256" key="11">
    <source>
        <dbReference type="HAMAP-Rule" id="MF_00983"/>
    </source>
</evidence>
<dbReference type="Pfam" id="PF18319">
    <property type="entry name" value="Zn_ribbon_PriA"/>
    <property type="match status" value="1"/>
</dbReference>
<dbReference type="Pfam" id="PF00271">
    <property type="entry name" value="Helicase_C"/>
    <property type="match status" value="1"/>
</dbReference>
<accession>G7QDJ5</accession>
<dbReference type="GO" id="GO:0005524">
    <property type="term" value="F:ATP binding"/>
    <property type="evidence" value="ECO:0007669"/>
    <property type="project" value="UniProtKB-UniRule"/>
</dbReference>
<feature type="domain" description="Helicase C-terminal" evidence="13">
    <location>
        <begin position="484"/>
        <end position="693"/>
    </location>
</feature>
<dbReference type="PANTHER" id="PTHR30580:SF0">
    <property type="entry name" value="PRIMOSOMAL PROTEIN N"/>
    <property type="match status" value="1"/>
</dbReference>
<dbReference type="SUPFAM" id="SSF52540">
    <property type="entry name" value="P-loop containing nucleoside triphosphate hydrolases"/>
    <property type="match status" value="1"/>
</dbReference>
<keyword evidence="5 11" id="KW-0378">Hydrolase</keyword>
<comment type="catalytic activity">
    <reaction evidence="11">
        <text>ATP + H2O = ADP + phosphate + H(+)</text>
        <dbReference type="Rhea" id="RHEA:13065"/>
        <dbReference type="ChEBI" id="CHEBI:15377"/>
        <dbReference type="ChEBI" id="CHEBI:15378"/>
        <dbReference type="ChEBI" id="CHEBI:30616"/>
        <dbReference type="ChEBI" id="CHEBI:43474"/>
        <dbReference type="ChEBI" id="CHEBI:456216"/>
        <dbReference type="EC" id="5.6.2.4"/>
    </reaction>
</comment>
<evidence type="ECO:0000313" key="14">
    <source>
        <dbReference type="EMBL" id="EHJ46501.1"/>
    </source>
</evidence>
<dbReference type="InterPro" id="IPR014001">
    <property type="entry name" value="Helicase_ATP-bd"/>
</dbReference>
<dbReference type="InterPro" id="IPR001650">
    <property type="entry name" value="Helicase_C-like"/>
</dbReference>
<evidence type="ECO:0000313" key="15">
    <source>
        <dbReference type="Proteomes" id="UP000004662"/>
    </source>
</evidence>
<dbReference type="InterPro" id="IPR042115">
    <property type="entry name" value="PriA_3primeBD_sf"/>
</dbReference>
<dbReference type="Pfam" id="PF18074">
    <property type="entry name" value="PriA_C"/>
    <property type="match status" value="1"/>
</dbReference>
<feature type="binding site" evidence="11">
    <location>
        <position position="503"/>
    </location>
    <ligand>
        <name>Zn(2+)</name>
        <dbReference type="ChEBI" id="CHEBI:29105"/>
        <label>1</label>
    </ligand>
</feature>
<proteinExistence type="inferred from homology"/>
<dbReference type="SMART" id="SM00487">
    <property type="entry name" value="DEXDc"/>
    <property type="match status" value="1"/>
</dbReference>
<comment type="cofactor">
    <cofactor evidence="11">
        <name>Zn(2+)</name>
        <dbReference type="ChEBI" id="CHEBI:29105"/>
    </cofactor>
    <text evidence="11">Binds 2 zinc ions per subunit.</text>
</comment>
<dbReference type="GO" id="GO:0003677">
    <property type="term" value="F:DNA binding"/>
    <property type="evidence" value="ECO:0007669"/>
    <property type="project" value="UniProtKB-UniRule"/>
</dbReference>
<dbReference type="InterPro" id="IPR027417">
    <property type="entry name" value="P-loop_NTPase"/>
</dbReference>
<keyword evidence="7 11" id="KW-0862">Zinc</keyword>
<dbReference type="eggNOG" id="COG1198">
    <property type="taxonomic scope" value="Bacteria"/>
</dbReference>
<keyword evidence="4 11" id="KW-0547">Nucleotide-binding</keyword>
<dbReference type="GO" id="GO:0006302">
    <property type="term" value="P:double-strand break repair"/>
    <property type="evidence" value="ECO:0007669"/>
    <property type="project" value="InterPro"/>
</dbReference>
<dbReference type="HAMAP" id="MF_00983">
    <property type="entry name" value="PriA"/>
    <property type="match status" value="1"/>
</dbReference>
<feature type="binding site" evidence="11">
    <location>
        <position position="506"/>
    </location>
    <ligand>
        <name>Zn(2+)</name>
        <dbReference type="ChEBI" id="CHEBI:29105"/>
        <label>1</label>
    </ligand>
</feature>
<feature type="binding site" evidence="11">
    <location>
        <position position="515"/>
    </location>
    <ligand>
        <name>Zn(2+)</name>
        <dbReference type="ChEBI" id="CHEBI:29105"/>
        <label>2</label>
    </ligand>
</feature>
<evidence type="ECO:0000256" key="4">
    <source>
        <dbReference type="ARBA" id="ARBA00022741"/>
    </source>
</evidence>
<dbReference type="Gene3D" id="3.40.1440.60">
    <property type="entry name" value="PriA, 3(prime) DNA-binding domain"/>
    <property type="match status" value="1"/>
</dbReference>
<feature type="binding site" evidence="11">
    <location>
        <position position="533"/>
    </location>
    <ligand>
        <name>Zn(2+)</name>
        <dbReference type="ChEBI" id="CHEBI:29105"/>
        <label>2</label>
    </ligand>
</feature>
<dbReference type="InterPro" id="IPR041222">
    <property type="entry name" value="PriA_3primeBD"/>
</dbReference>
<dbReference type="GO" id="GO:1990077">
    <property type="term" value="C:primosome complex"/>
    <property type="evidence" value="ECO:0007669"/>
    <property type="project" value="UniProtKB-UniRule"/>
</dbReference>
<comment type="function">
    <text evidence="11">Initiates the restart of stalled replication forks, which reloads the replicative helicase on sites other than the origin of replication. Recognizes and binds to abandoned replication forks and remodels them to uncover a helicase loading site. Promotes assembly of the primosome at these replication forks.</text>
</comment>
<dbReference type="InterPro" id="IPR005259">
    <property type="entry name" value="PriA"/>
</dbReference>
<dbReference type="AlphaFoldDB" id="G7QDJ5"/>
<dbReference type="PANTHER" id="PTHR30580">
    <property type="entry name" value="PRIMOSOMAL PROTEIN N"/>
    <property type="match status" value="1"/>
</dbReference>
<dbReference type="GO" id="GO:0006310">
    <property type="term" value="P:DNA recombination"/>
    <property type="evidence" value="ECO:0007669"/>
    <property type="project" value="InterPro"/>
</dbReference>
<dbReference type="EC" id="5.6.2.4" evidence="11"/>
<reference evidence="15" key="1">
    <citation type="journal article" date="2015" name="Genome Announc.">
        <title>High-Quality Draft Genome Sequence of Desulfovibrio carbinoliphilus FW-101-2B, an Organic Acid-Oxidizing Sulfate-Reducing Bacterium Isolated from Uranium(VI)-Contaminated Groundwater.</title>
        <authorList>
            <person name="Ramsay B.D."/>
            <person name="Hwang C."/>
            <person name="Woo H.L."/>
            <person name="Carroll S.L."/>
            <person name="Lucas S."/>
            <person name="Han J."/>
            <person name="Lapidus A.L."/>
            <person name="Cheng J.F."/>
            <person name="Goodwin L.A."/>
            <person name="Pitluck S."/>
            <person name="Peters L."/>
            <person name="Chertkov O."/>
            <person name="Held B."/>
            <person name="Detter J.C."/>
            <person name="Han C.S."/>
            <person name="Tapia R."/>
            <person name="Land M.L."/>
            <person name="Hauser L.J."/>
            <person name="Kyrpides N.C."/>
            <person name="Ivanova N.N."/>
            <person name="Mikhailova N."/>
            <person name="Pagani I."/>
            <person name="Woyke T."/>
            <person name="Arkin A.P."/>
            <person name="Dehal P."/>
            <person name="Chivian D."/>
            <person name="Criddle C.S."/>
            <person name="Wu W."/>
            <person name="Chakraborty R."/>
            <person name="Hazen T.C."/>
            <person name="Fields M.W."/>
        </authorList>
    </citation>
    <scope>NUCLEOTIDE SEQUENCE [LARGE SCALE GENOMIC DNA]</scope>
    <source>
        <strain evidence="15">FW-101-2B</strain>
    </source>
</reference>
<dbReference type="GO" id="GO:0006270">
    <property type="term" value="P:DNA replication initiation"/>
    <property type="evidence" value="ECO:0007669"/>
    <property type="project" value="TreeGrafter"/>
</dbReference>
<dbReference type="PROSITE" id="PS51194">
    <property type="entry name" value="HELICASE_CTER"/>
    <property type="match status" value="1"/>
</dbReference>
<evidence type="ECO:0000256" key="3">
    <source>
        <dbReference type="ARBA" id="ARBA00022723"/>
    </source>
</evidence>
<evidence type="ECO:0000256" key="2">
    <source>
        <dbReference type="ARBA" id="ARBA00022705"/>
    </source>
</evidence>
<dbReference type="Gene3D" id="3.40.50.300">
    <property type="entry name" value="P-loop containing nucleotide triphosphate hydrolases"/>
    <property type="match status" value="2"/>
</dbReference>
<comment type="subunit">
    <text evidence="11">Component of the replication restart primosome.</text>
</comment>
<dbReference type="SMART" id="SM00490">
    <property type="entry name" value="HELICc"/>
    <property type="match status" value="1"/>
</dbReference>
<comment type="catalytic activity">
    <reaction evidence="11">
        <text>Couples ATP hydrolysis with the unwinding of duplex DNA by translocating in the 3'-5' direction.</text>
        <dbReference type="EC" id="5.6.2.4"/>
    </reaction>
</comment>
<evidence type="ECO:0000259" key="13">
    <source>
        <dbReference type="PROSITE" id="PS51194"/>
    </source>
</evidence>
<evidence type="ECO:0000256" key="8">
    <source>
        <dbReference type="ARBA" id="ARBA00022840"/>
    </source>
</evidence>
<evidence type="ECO:0000259" key="12">
    <source>
        <dbReference type="PROSITE" id="PS51192"/>
    </source>
</evidence>
<dbReference type="GO" id="GO:0043138">
    <property type="term" value="F:3'-5' DNA helicase activity"/>
    <property type="evidence" value="ECO:0007669"/>
    <property type="project" value="UniProtKB-EC"/>
</dbReference>
<keyword evidence="15" id="KW-1185">Reference proteome</keyword>
<feature type="domain" description="Helicase ATP-binding" evidence="12">
    <location>
        <begin position="263"/>
        <end position="431"/>
    </location>
</feature>
<dbReference type="GO" id="GO:0006269">
    <property type="term" value="P:DNA replication, synthesis of primer"/>
    <property type="evidence" value="ECO:0007669"/>
    <property type="project" value="UniProtKB-KW"/>
</dbReference>
<protein>
    <recommendedName>
        <fullName evidence="11">Replication restart protein PriA</fullName>
    </recommendedName>
    <alternativeName>
        <fullName evidence="11">ATP-dependent DNA helicase PriA</fullName>
        <ecNumber evidence="11">5.6.2.4</ecNumber>
    </alternativeName>
    <alternativeName>
        <fullName evidence="11">DNA 3'-5' helicase PriA</fullName>
    </alternativeName>
</protein>
<dbReference type="EMBL" id="CM001368">
    <property type="protein sequence ID" value="EHJ46501.1"/>
    <property type="molecule type" value="Genomic_DNA"/>
</dbReference>
<dbReference type="GO" id="GO:0008270">
    <property type="term" value="F:zinc ion binding"/>
    <property type="evidence" value="ECO:0007669"/>
    <property type="project" value="UniProtKB-UniRule"/>
</dbReference>
<evidence type="ECO:0000256" key="10">
    <source>
        <dbReference type="ARBA" id="ARBA00023235"/>
    </source>
</evidence>
<organism evidence="14 15">
    <name type="scientific">Solidesulfovibrio carbinoliphilus subsp. oakridgensis</name>
    <dbReference type="NCBI Taxonomy" id="694327"/>
    <lineage>
        <taxon>Bacteria</taxon>
        <taxon>Pseudomonadati</taxon>
        <taxon>Thermodesulfobacteriota</taxon>
        <taxon>Desulfovibrionia</taxon>
        <taxon>Desulfovibrionales</taxon>
        <taxon>Desulfovibrionaceae</taxon>
        <taxon>Solidesulfovibrio</taxon>
    </lineage>
</organism>
<name>G7QDJ5_9BACT</name>
<gene>
    <name evidence="11" type="primary">priA</name>
    <name evidence="14" type="ORF">DFW101_0484</name>
</gene>
<keyword evidence="1 11" id="KW-0639">Primosome</keyword>
<dbReference type="NCBIfam" id="TIGR00595">
    <property type="entry name" value="priA"/>
    <property type="match status" value="1"/>
</dbReference>
<dbReference type="InterPro" id="IPR041236">
    <property type="entry name" value="PriA_C"/>
</dbReference>
<evidence type="ECO:0000256" key="7">
    <source>
        <dbReference type="ARBA" id="ARBA00022833"/>
    </source>
</evidence>
<dbReference type="GO" id="GO:0016887">
    <property type="term" value="F:ATP hydrolysis activity"/>
    <property type="evidence" value="ECO:0007669"/>
    <property type="project" value="RHEA"/>
</dbReference>
<evidence type="ECO:0000256" key="9">
    <source>
        <dbReference type="ARBA" id="ARBA00023125"/>
    </source>
</evidence>
<sequence length="798" mass="85406">MSATCTIALTAPPYSLLTYTLPSGFGPEAFPRGLRLLVPVAGTLRVGVVWETGAPPPAGVTLRPALWPLERAPLGDAAYLELVENLASRHLATPGRILGLLLPKGLRTSRMVFEVDEAGLPRRLTALALSRLGPEARLALVDPWRRGAMRCRLAEDANDPLCALAADPPWPVRPGAARQIALLDLLCDLGPMPLSDVKKRLGQGVLPLLRRLTALGLVRLDAGESAGPKAACVVREAAPSQDLASAPPLTAEQAAALDALAPVLSNPDGAARLVFGVTGSGKTRLYMELAARTLALGRRVLLLAPEVALAVKLHRAATRAFPGQDSLLYHGYQPPAVREAAFRRAAGNDAPRLVAGTRSALLLPLRDIGLIVLDEEHDGAFKQEDRLPYQAKEVAFFRARQAGALLVLGSATPDVKTFHAAREGHVPMVRLRQRVGGGGMPAIELVDMRGAAKLTSVAGSRETGDRTGILTDRAAEELARTVAAGDQAMILINRRGYAPLLFCLDCETPVRCPACELSFTYHKDRERLVCHYCGASRPHPSPCPGCGGASFLPMGVGSELLEEQLAGVLPAGTAVARLDRDVARRPERAEAILEDFASGRAQVLVGTQMLSKGHHFPDVTLVVAADADLGRSLPDYRASERTFQLLTQVAGRAGRGSRPGRVLIQTRTPNDPFFTHVLSGDFEGFFELELSRRRRLCYPPFTRLGLARLSFPREFEEGFGLVAAAGEAMRRAAAPLGVRVLGPAPAPLALVAGRRRFHCLLKAPDWPAVRQVFAAARQALAGVAQVRLVLDLDPVDML</sequence>
<dbReference type="InterPro" id="IPR040498">
    <property type="entry name" value="PriA_CRR"/>
</dbReference>